<organism evidence="1 2">
    <name type="scientific">Nonomuraea typhae</name>
    <dbReference type="NCBI Taxonomy" id="2603600"/>
    <lineage>
        <taxon>Bacteria</taxon>
        <taxon>Bacillati</taxon>
        <taxon>Actinomycetota</taxon>
        <taxon>Actinomycetes</taxon>
        <taxon>Streptosporangiales</taxon>
        <taxon>Streptosporangiaceae</taxon>
        <taxon>Nonomuraea</taxon>
    </lineage>
</organism>
<reference evidence="1 2" key="1">
    <citation type="submission" date="2024-10" db="EMBL/GenBank/DDBJ databases">
        <title>The Natural Products Discovery Center: Release of the First 8490 Sequenced Strains for Exploring Actinobacteria Biosynthetic Diversity.</title>
        <authorList>
            <person name="Kalkreuter E."/>
            <person name="Kautsar S.A."/>
            <person name="Yang D."/>
            <person name="Bader C.D."/>
            <person name="Teijaro C.N."/>
            <person name="Fluegel L."/>
            <person name="Davis C.M."/>
            <person name="Simpson J.R."/>
            <person name="Lauterbach L."/>
            <person name="Steele A.D."/>
            <person name="Gui C."/>
            <person name="Meng S."/>
            <person name="Li G."/>
            <person name="Viehrig K."/>
            <person name="Ye F."/>
            <person name="Su P."/>
            <person name="Kiefer A.F."/>
            <person name="Nichols A."/>
            <person name="Cepeda A.J."/>
            <person name="Yan W."/>
            <person name="Fan B."/>
            <person name="Jiang Y."/>
            <person name="Adhikari A."/>
            <person name="Zheng C.-J."/>
            <person name="Schuster L."/>
            <person name="Cowan T.M."/>
            <person name="Smanski M.J."/>
            <person name="Chevrette M.G."/>
            <person name="De Carvalho L.P.S."/>
            <person name="Shen B."/>
        </authorList>
    </citation>
    <scope>NUCLEOTIDE SEQUENCE [LARGE SCALE GENOMIC DNA]</scope>
    <source>
        <strain evidence="1 2">NPDC050545</strain>
    </source>
</reference>
<gene>
    <name evidence="1" type="ORF">ACIBG2_01315</name>
</gene>
<accession>A0ABW7YJB5</accession>
<sequence length="92" mass="10373">MASTDPLDQRDFDREVKRHTHHLKMLTNHIQERIEHVATTLAQEEPGVVAHDLRAIYSDVGDALERMAALDALKQVQHIVHDESTDKKPSGG</sequence>
<dbReference type="Proteomes" id="UP001612741">
    <property type="component" value="Unassembled WGS sequence"/>
</dbReference>
<dbReference type="RefSeq" id="WP_397077837.1">
    <property type="nucleotide sequence ID" value="NZ_JBITGY010000001.1"/>
</dbReference>
<comment type="caution">
    <text evidence="1">The sequence shown here is derived from an EMBL/GenBank/DDBJ whole genome shotgun (WGS) entry which is preliminary data.</text>
</comment>
<keyword evidence="2" id="KW-1185">Reference proteome</keyword>
<evidence type="ECO:0000313" key="2">
    <source>
        <dbReference type="Proteomes" id="UP001612741"/>
    </source>
</evidence>
<dbReference type="EMBL" id="JBITGY010000001">
    <property type="protein sequence ID" value="MFI6495990.1"/>
    <property type="molecule type" value="Genomic_DNA"/>
</dbReference>
<protein>
    <submittedName>
        <fullName evidence="1">Uncharacterized protein</fullName>
    </submittedName>
</protein>
<evidence type="ECO:0000313" key="1">
    <source>
        <dbReference type="EMBL" id="MFI6495990.1"/>
    </source>
</evidence>
<proteinExistence type="predicted"/>
<name>A0ABW7YJB5_9ACTN</name>